<comment type="caution">
    <text evidence="3">The sequence shown here is derived from an EMBL/GenBank/DDBJ whole genome shotgun (WGS) entry which is preliminary data.</text>
</comment>
<dbReference type="RefSeq" id="WP_203676120.1">
    <property type="nucleotide sequence ID" value="NZ_BOMW01000002.1"/>
</dbReference>
<accession>A0A919K7V4</accession>
<keyword evidence="4" id="KW-1185">Reference proteome</keyword>
<proteinExistence type="predicted"/>
<reference evidence="3" key="1">
    <citation type="submission" date="2021-01" db="EMBL/GenBank/DDBJ databases">
        <title>Whole genome shotgun sequence of Actinoplanes siamensis NBRC 109076.</title>
        <authorList>
            <person name="Komaki H."/>
            <person name="Tamura T."/>
        </authorList>
    </citation>
    <scope>NUCLEOTIDE SEQUENCE</scope>
    <source>
        <strain evidence="3">NBRC 109076</strain>
    </source>
</reference>
<feature type="domain" description="DUF4350" evidence="2">
    <location>
        <begin position="46"/>
        <end position="211"/>
    </location>
</feature>
<organism evidence="3 4">
    <name type="scientific">Actinoplanes siamensis</name>
    <dbReference type="NCBI Taxonomy" id="1223317"/>
    <lineage>
        <taxon>Bacteria</taxon>
        <taxon>Bacillati</taxon>
        <taxon>Actinomycetota</taxon>
        <taxon>Actinomycetes</taxon>
        <taxon>Micromonosporales</taxon>
        <taxon>Micromonosporaceae</taxon>
        <taxon>Actinoplanes</taxon>
    </lineage>
</organism>
<feature type="compositionally biased region" description="Low complexity" evidence="1">
    <location>
        <begin position="257"/>
        <end position="275"/>
    </location>
</feature>
<evidence type="ECO:0000259" key="2">
    <source>
        <dbReference type="Pfam" id="PF14258"/>
    </source>
</evidence>
<dbReference type="Pfam" id="PF14258">
    <property type="entry name" value="DUF4350"/>
    <property type="match status" value="1"/>
</dbReference>
<sequence length="419" mass="43695">MTTRRDRRWLRVAIPFAVLVTLITGTLLVHAAEQPDPADADFLSPASSAGIGSSKLADRLRRRGVAVVRETSTAGALAATSDGDATLLVTTPGLADLDRLSRFDGLPAGTRVVLVGPEQAALARTDWPIRQDGEHLWTTAVIDAGCADPVATAAGPAAVGRLRYATAPCYAGALLTTTWGGLTITAVGAADPFRNDRIDEHGNGALAAGLLARTSRVVWLDVHHRDVQPSPSPSPSSRSTETPFAGPSTGQTPRETGAPGDPGDAAPADRAQGPDQPNPLAEAFPPALWATLALLGLALLALAAAAARRLGTPVAEPLPSRVPADETMLGHARLYQRAHAREESLDILRAAARRRITAHLGLPAGATVEDIAESAGYQVDDVREVLAGFRPDNDAELVSAANAVQHLVREITGFEGDQP</sequence>
<evidence type="ECO:0000313" key="3">
    <source>
        <dbReference type="EMBL" id="GIF02571.1"/>
    </source>
</evidence>
<name>A0A919K7V4_9ACTN</name>
<feature type="region of interest" description="Disordered" evidence="1">
    <location>
        <begin position="225"/>
        <end position="282"/>
    </location>
</feature>
<evidence type="ECO:0000313" key="4">
    <source>
        <dbReference type="Proteomes" id="UP000629619"/>
    </source>
</evidence>
<dbReference type="AlphaFoldDB" id="A0A919K7V4"/>
<dbReference type="EMBL" id="BOMW01000002">
    <property type="protein sequence ID" value="GIF02571.1"/>
    <property type="molecule type" value="Genomic_DNA"/>
</dbReference>
<evidence type="ECO:0000256" key="1">
    <source>
        <dbReference type="SAM" id="MobiDB-lite"/>
    </source>
</evidence>
<protein>
    <recommendedName>
        <fullName evidence="2">DUF4350 domain-containing protein</fullName>
    </recommendedName>
</protein>
<dbReference type="InterPro" id="IPR025646">
    <property type="entry name" value="DUF4350"/>
</dbReference>
<dbReference type="Proteomes" id="UP000629619">
    <property type="component" value="Unassembled WGS sequence"/>
</dbReference>
<gene>
    <name evidence="3" type="ORF">Asi03nite_01090</name>
</gene>